<organism evidence="2 3">
    <name type="scientific">Pelobium manganitolerans</name>
    <dbReference type="NCBI Taxonomy" id="1842495"/>
    <lineage>
        <taxon>Bacteria</taxon>
        <taxon>Pseudomonadati</taxon>
        <taxon>Bacteroidota</taxon>
        <taxon>Sphingobacteriia</taxon>
        <taxon>Sphingobacteriales</taxon>
        <taxon>Sphingobacteriaceae</taxon>
        <taxon>Pelobium</taxon>
    </lineage>
</organism>
<dbReference type="AlphaFoldDB" id="A0A419S202"/>
<evidence type="ECO:0000313" key="3">
    <source>
        <dbReference type="Proteomes" id="UP000283433"/>
    </source>
</evidence>
<sequence>MKQINKKLGIVGRLKSPTPKFFKTIRNIGLALGAVGATLLTAPVALPTGLLTVAGYLATAGLVASAISQSVQEQE</sequence>
<feature type="transmembrane region" description="Helical" evidence="1">
    <location>
        <begin position="21"/>
        <end position="42"/>
    </location>
</feature>
<evidence type="ECO:0000313" key="2">
    <source>
        <dbReference type="EMBL" id="RKD12500.1"/>
    </source>
</evidence>
<evidence type="ECO:0000256" key="1">
    <source>
        <dbReference type="SAM" id="Phobius"/>
    </source>
</evidence>
<keyword evidence="1" id="KW-0472">Membrane</keyword>
<dbReference type="Proteomes" id="UP000283433">
    <property type="component" value="Unassembled WGS sequence"/>
</dbReference>
<name>A0A419S202_9SPHI</name>
<accession>A0A419S202</accession>
<dbReference type="RefSeq" id="WP_120183324.1">
    <property type="nucleotide sequence ID" value="NZ_MBTA01000030.1"/>
</dbReference>
<proteinExistence type="predicted"/>
<keyword evidence="3" id="KW-1185">Reference proteome</keyword>
<comment type="caution">
    <text evidence="2">The sequence shown here is derived from an EMBL/GenBank/DDBJ whole genome shotgun (WGS) entry which is preliminary data.</text>
</comment>
<keyword evidence="1" id="KW-1133">Transmembrane helix</keyword>
<protein>
    <submittedName>
        <fullName evidence="2">Uncharacterized protein</fullName>
    </submittedName>
</protein>
<reference evidence="2 3" key="1">
    <citation type="submission" date="2016-07" db="EMBL/GenBank/DDBJ databases">
        <title>Genome of Pelobium manganitolerans.</title>
        <authorList>
            <person name="Wu S."/>
            <person name="Wang G."/>
        </authorList>
    </citation>
    <scope>NUCLEOTIDE SEQUENCE [LARGE SCALE GENOMIC DNA]</scope>
    <source>
        <strain evidence="2 3">YS-25</strain>
    </source>
</reference>
<dbReference type="OrthoDB" id="679091at2"/>
<gene>
    <name evidence="2" type="ORF">BCY91_12715</name>
</gene>
<keyword evidence="1" id="KW-0812">Transmembrane</keyword>
<dbReference type="EMBL" id="MBTA01000030">
    <property type="protein sequence ID" value="RKD12500.1"/>
    <property type="molecule type" value="Genomic_DNA"/>
</dbReference>